<evidence type="ECO:0000256" key="1">
    <source>
        <dbReference type="ARBA" id="ARBA00023054"/>
    </source>
</evidence>
<dbReference type="PANTHER" id="PTHR45721:SF12">
    <property type="entry name" value="INTERMEDIATE FILAMENT PROTEIN IFA-1"/>
    <property type="match status" value="1"/>
</dbReference>
<dbReference type="Gene3D" id="2.60.40.1260">
    <property type="entry name" value="Lamin Tail domain"/>
    <property type="match status" value="1"/>
</dbReference>
<dbReference type="GO" id="GO:0006998">
    <property type="term" value="P:nuclear envelope organization"/>
    <property type="evidence" value="ECO:0007669"/>
    <property type="project" value="TreeGrafter"/>
</dbReference>
<dbReference type="GO" id="GO:0031507">
    <property type="term" value="P:heterochromatin formation"/>
    <property type="evidence" value="ECO:0007669"/>
    <property type="project" value="TreeGrafter"/>
</dbReference>
<proteinExistence type="predicted"/>
<dbReference type="PROSITE" id="PS51841">
    <property type="entry name" value="LTD"/>
    <property type="match status" value="1"/>
</dbReference>
<dbReference type="GO" id="GO:0007097">
    <property type="term" value="P:nuclear migration"/>
    <property type="evidence" value="ECO:0007669"/>
    <property type="project" value="TreeGrafter"/>
</dbReference>
<feature type="domain" description="LTD" evidence="3">
    <location>
        <begin position="186"/>
        <end position="259"/>
    </location>
</feature>
<dbReference type="EMBL" id="KZ345101">
    <property type="protein sequence ID" value="PIO75854.1"/>
    <property type="molecule type" value="Genomic_DNA"/>
</dbReference>
<dbReference type="AlphaFoldDB" id="A0A2G9V040"/>
<dbReference type="Proteomes" id="UP000230423">
    <property type="component" value="Unassembled WGS sequence"/>
</dbReference>
<sequence>MRVSVHVAFISHTSSLSFEFHVHKGGAELRLIYDEYDIGGALSVYRSHRSQAYDSGVNHSRTGSGTYSQSGGGATYTQIRSSAVRQSQNGSYSSQEYRITGGVTGQSKIGSGVSIGYSQMGSGAGLDSSQIGYGVTAQDIGSGAVQHSERYVVSSATTTPTVVSKLDYKIRGAADDLNTSRMSSEHDYAMHRSAQGNVSIAEVAADGSYVILENTSLDSDQHLGEWTLRSTSSTLKQVSYTFPRDFILTPQNTVQVSSQ</sequence>
<reference evidence="4 5" key="1">
    <citation type="submission" date="2015-09" db="EMBL/GenBank/DDBJ databases">
        <title>Draft genome of the parasitic nematode Teladorsagia circumcincta isolate WARC Sus (inbred).</title>
        <authorList>
            <person name="Mitreva M."/>
        </authorList>
    </citation>
    <scope>NUCLEOTIDE SEQUENCE [LARGE SCALE GENOMIC DNA]</scope>
    <source>
        <strain evidence="4 5">S</strain>
    </source>
</reference>
<evidence type="ECO:0000259" key="3">
    <source>
        <dbReference type="PROSITE" id="PS51841"/>
    </source>
</evidence>
<dbReference type="GO" id="GO:0005652">
    <property type="term" value="C:nuclear lamina"/>
    <property type="evidence" value="ECO:0007669"/>
    <property type="project" value="TreeGrafter"/>
</dbReference>
<dbReference type="OrthoDB" id="102442at2759"/>
<name>A0A2G9V040_TELCI</name>
<dbReference type="GO" id="GO:0005200">
    <property type="term" value="F:structural constituent of cytoskeleton"/>
    <property type="evidence" value="ECO:0007669"/>
    <property type="project" value="TreeGrafter"/>
</dbReference>
<feature type="compositionally biased region" description="Low complexity" evidence="2">
    <location>
        <begin position="60"/>
        <end position="69"/>
    </location>
</feature>
<dbReference type="PANTHER" id="PTHR45721">
    <property type="entry name" value="LAMIN DM0-RELATED"/>
    <property type="match status" value="1"/>
</dbReference>
<evidence type="ECO:0000313" key="5">
    <source>
        <dbReference type="Proteomes" id="UP000230423"/>
    </source>
</evidence>
<gene>
    <name evidence="4" type="ORF">TELCIR_02090</name>
</gene>
<keyword evidence="5" id="KW-1185">Reference proteome</keyword>
<dbReference type="GO" id="GO:0090435">
    <property type="term" value="P:protein localization to nuclear envelope"/>
    <property type="evidence" value="ECO:0007669"/>
    <property type="project" value="TreeGrafter"/>
</dbReference>
<dbReference type="GO" id="GO:0051664">
    <property type="term" value="P:nuclear pore localization"/>
    <property type="evidence" value="ECO:0007669"/>
    <property type="project" value="TreeGrafter"/>
</dbReference>
<dbReference type="InterPro" id="IPR036415">
    <property type="entry name" value="Lamin_tail_dom_sf"/>
</dbReference>
<dbReference type="InterPro" id="IPR001322">
    <property type="entry name" value="Lamin_tail_dom"/>
</dbReference>
<evidence type="ECO:0000256" key="2">
    <source>
        <dbReference type="SAM" id="MobiDB-lite"/>
    </source>
</evidence>
<evidence type="ECO:0000313" key="4">
    <source>
        <dbReference type="EMBL" id="PIO75854.1"/>
    </source>
</evidence>
<organism evidence="4 5">
    <name type="scientific">Teladorsagia circumcincta</name>
    <name type="common">Brown stomach worm</name>
    <name type="synonym">Ostertagia circumcincta</name>
    <dbReference type="NCBI Taxonomy" id="45464"/>
    <lineage>
        <taxon>Eukaryota</taxon>
        <taxon>Metazoa</taxon>
        <taxon>Ecdysozoa</taxon>
        <taxon>Nematoda</taxon>
        <taxon>Chromadorea</taxon>
        <taxon>Rhabditida</taxon>
        <taxon>Rhabditina</taxon>
        <taxon>Rhabditomorpha</taxon>
        <taxon>Strongyloidea</taxon>
        <taxon>Trichostrongylidae</taxon>
        <taxon>Teladorsagia</taxon>
    </lineage>
</organism>
<feature type="region of interest" description="Disordered" evidence="2">
    <location>
        <begin position="53"/>
        <end position="74"/>
    </location>
</feature>
<keyword evidence="1" id="KW-0175">Coiled coil</keyword>
<accession>A0A2G9V040</accession>
<protein>
    <recommendedName>
        <fullName evidence="3">LTD domain-containing protein</fullName>
    </recommendedName>
</protein>
<dbReference type="SUPFAM" id="SSF74853">
    <property type="entry name" value="Lamin A/C globular tail domain"/>
    <property type="match status" value="1"/>
</dbReference>